<dbReference type="GO" id="GO:0016747">
    <property type="term" value="F:acyltransferase activity, transferring groups other than amino-acyl groups"/>
    <property type="evidence" value="ECO:0007669"/>
    <property type="project" value="InterPro"/>
</dbReference>
<dbReference type="InterPro" id="IPR051531">
    <property type="entry name" value="N-acetyltransferase"/>
</dbReference>
<dbReference type="Pfam" id="PF13302">
    <property type="entry name" value="Acetyltransf_3"/>
    <property type="match status" value="1"/>
</dbReference>
<dbReference type="PROSITE" id="PS51186">
    <property type="entry name" value="GNAT"/>
    <property type="match status" value="1"/>
</dbReference>
<gene>
    <name evidence="2" type="ORF">HYZ11_09715</name>
</gene>
<dbReference type="SUPFAM" id="SSF55729">
    <property type="entry name" value="Acyl-CoA N-acyltransferases (Nat)"/>
    <property type="match status" value="1"/>
</dbReference>
<reference evidence="2" key="1">
    <citation type="submission" date="2020-07" db="EMBL/GenBank/DDBJ databases">
        <title>Huge and variable diversity of episymbiotic CPR bacteria and DPANN archaea in groundwater ecosystems.</title>
        <authorList>
            <person name="He C.Y."/>
            <person name="Keren R."/>
            <person name="Whittaker M."/>
            <person name="Farag I.F."/>
            <person name="Doudna J."/>
            <person name="Cate J.H.D."/>
            <person name="Banfield J.F."/>
        </authorList>
    </citation>
    <scope>NUCLEOTIDE SEQUENCE</scope>
    <source>
        <strain evidence="2">NC_groundwater_763_Ag_S-0.2um_68_21</strain>
    </source>
</reference>
<dbReference type="InterPro" id="IPR016181">
    <property type="entry name" value="Acyl_CoA_acyltransferase"/>
</dbReference>
<organism evidence="2 3">
    <name type="scientific">Tectimicrobiota bacterium</name>
    <dbReference type="NCBI Taxonomy" id="2528274"/>
    <lineage>
        <taxon>Bacteria</taxon>
        <taxon>Pseudomonadati</taxon>
        <taxon>Nitrospinota/Tectimicrobiota group</taxon>
        <taxon>Candidatus Tectimicrobiota</taxon>
    </lineage>
</organism>
<proteinExistence type="predicted"/>
<feature type="domain" description="N-acetyltransferase" evidence="1">
    <location>
        <begin position="17"/>
        <end position="182"/>
    </location>
</feature>
<dbReference type="AlphaFoldDB" id="A0A932MM41"/>
<name>A0A932MM41_UNCTE</name>
<dbReference type="Proteomes" id="UP000782312">
    <property type="component" value="Unassembled WGS sequence"/>
</dbReference>
<protein>
    <submittedName>
        <fullName evidence="2">GNAT family N-acetyltransferase</fullName>
    </submittedName>
</protein>
<dbReference type="InterPro" id="IPR000182">
    <property type="entry name" value="GNAT_dom"/>
</dbReference>
<dbReference type="Gene3D" id="3.40.630.30">
    <property type="match status" value="1"/>
</dbReference>
<dbReference type="PANTHER" id="PTHR43792">
    <property type="entry name" value="GNAT FAMILY, PUTATIVE (AFU_ORTHOLOGUE AFUA_3G00765)-RELATED-RELATED"/>
    <property type="match status" value="1"/>
</dbReference>
<accession>A0A932MM41</accession>
<evidence type="ECO:0000259" key="1">
    <source>
        <dbReference type="PROSITE" id="PS51186"/>
    </source>
</evidence>
<sequence length="183" mass="19831">MPFPAFATFIPLETARLILRPASPADAPAIEPLLSEWEVARHTARVPHPFPEGGAEAWLALASGEREAGRGLMLAIEEKAAGRLTGCIGLETGDNEGRLEIGYWIGRPFWGRGYATEAVRALTGWAFGHLPIREIKAGVFPDNAASMRVLEKAGFRLAGRGVHPAPARGGEREVLLYVLRREA</sequence>
<comment type="caution">
    <text evidence="2">The sequence shown here is derived from an EMBL/GenBank/DDBJ whole genome shotgun (WGS) entry which is preliminary data.</text>
</comment>
<dbReference type="EMBL" id="JACPUR010000019">
    <property type="protein sequence ID" value="MBI3127869.1"/>
    <property type="molecule type" value="Genomic_DNA"/>
</dbReference>
<evidence type="ECO:0000313" key="3">
    <source>
        <dbReference type="Proteomes" id="UP000782312"/>
    </source>
</evidence>
<evidence type="ECO:0000313" key="2">
    <source>
        <dbReference type="EMBL" id="MBI3127869.1"/>
    </source>
</evidence>